<organism evidence="2 3">
    <name type="scientific">Blastomyces percursus</name>
    <dbReference type="NCBI Taxonomy" id="1658174"/>
    <lineage>
        <taxon>Eukaryota</taxon>
        <taxon>Fungi</taxon>
        <taxon>Dikarya</taxon>
        <taxon>Ascomycota</taxon>
        <taxon>Pezizomycotina</taxon>
        <taxon>Eurotiomycetes</taxon>
        <taxon>Eurotiomycetidae</taxon>
        <taxon>Onygenales</taxon>
        <taxon>Ajellomycetaceae</taxon>
        <taxon>Blastomyces</taxon>
    </lineage>
</organism>
<dbReference type="Pfam" id="PF13302">
    <property type="entry name" value="Acetyltransf_3"/>
    <property type="match status" value="1"/>
</dbReference>
<evidence type="ECO:0000313" key="2">
    <source>
        <dbReference type="EMBL" id="OJD26134.1"/>
    </source>
</evidence>
<dbReference type="InterPro" id="IPR051531">
    <property type="entry name" value="N-acetyltransferase"/>
</dbReference>
<dbReference type="InterPro" id="IPR016181">
    <property type="entry name" value="Acyl_CoA_acyltransferase"/>
</dbReference>
<dbReference type="GO" id="GO:0016747">
    <property type="term" value="F:acyltransferase activity, transferring groups other than amino-acyl groups"/>
    <property type="evidence" value="ECO:0007669"/>
    <property type="project" value="InterPro"/>
</dbReference>
<evidence type="ECO:0000313" key="3">
    <source>
        <dbReference type="Proteomes" id="UP000242791"/>
    </source>
</evidence>
<dbReference type="EMBL" id="LGTZ01000268">
    <property type="protein sequence ID" value="OJD26134.1"/>
    <property type="molecule type" value="Genomic_DNA"/>
</dbReference>
<dbReference type="PROSITE" id="PS51186">
    <property type="entry name" value="GNAT"/>
    <property type="match status" value="1"/>
</dbReference>
<dbReference type="PANTHER" id="PTHR43792">
    <property type="entry name" value="GNAT FAMILY, PUTATIVE (AFU_ORTHOLOGUE AFUA_3G00765)-RELATED-RELATED"/>
    <property type="match status" value="1"/>
</dbReference>
<dbReference type="AlphaFoldDB" id="A0A1J9QBC4"/>
<protein>
    <recommendedName>
        <fullName evidence="1">N-acetyltransferase domain-containing protein</fullName>
    </recommendedName>
</protein>
<dbReference type="OrthoDB" id="4072826at2759"/>
<proteinExistence type="predicted"/>
<reference evidence="2 3" key="1">
    <citation type="submission" date="2015-08" db="EMBL/GenBank/DDBJ databases">
        <title>Emmonsia species relationships and genome sequence.</title>
        <authorList>
            <person name="Cuomo C.A."/>
            <person name="Schwartz I.S."/>
            <person name="Kenyon C."/>
            <person name="De Hoog G.S."/>
            <person name="Govender N.P."/>
            <person name="Botha A."/>
            <person name="Moreno L."/>
            <person name="De Vries M."/>
            <person name="Munoz J.F."/>
            <person name="Stielow J.B."/>
        </authorList>
    </citation>
    <scope>NUCLEOTIDE SEQUENCE [LARGE SCALE GENOMIC DNA]</scope>
    <source>
        <strain evidence="2 3">EI222</strain>
    </source>
</reference>
<dbReference type="CDD" id="cd04301">
    <property type="entry name" value="NAT_SF"/>
    <property type="match status" value="1"/>
</dbReference>
<name>A0A1J9QBC4_9EURO</name>
<accession>A0A1J9QBC4</accession>
<dbReference type="InterPro" id="IPR000182">
    <property type="entry name" value="GNAT_dom"/>
</dbReference>
<evidence type="ECO:0000259" key="1">
    <source>
        <dbReference type="PROSITE" id="PS51186"/>
    </source>
</evidence>
<comment type="caution">
    <text evidence="2">The sequence shown here is derived from an EMBL/GenBank/DDBJ whole genome shotgun (WGS) entry which is preliminary data.</text>
</comment>
<gene>
    <name evidence="2" type="ORF">ACJ73_02489</name>
</gene>
<keyword evidence="3" id="KW-1185">Reference proteome</keyword>
<dbReference type="PANTHER" id="PTHR43792:SF1">
    <property type="entry name" value="N-ACETYLTRANSFERASE DOMAIN-CONTAINING PROTEIN"/>
    <property type="match status" value="1"/>
</dbReference>
<dbReference type="Gene3D" id="3.40.630.30">
    <property type="match status" value="1"/>
</dbReference>
<dbReference type="Proteomes" id="UP000242791">
    <property type="component" value="Unassembled WGS sequence"/>
</dbReference>
<feature type="domain" description="N-acetyltransferase" evidence="1">
    <location>
        <begin position="32"/>
        <end position="205"/>
    </location>
</feature>
<sequence>MENGSEPTTTAKPQHAAPIPDVPLEIRTARLLMRRLVPELDANDIFAIRSRMDVMKWSSTRVPDADIAATKDHLLKVNRPDALGLTVFETSELNRAIAYIGFYKTNGKIELGYLLHPDYWGKGYATEAVRAAIGVWWEFAAVVHQENNNGGAVTSPKNYFVLYAVTDALNGASNRVLMKCGFKQVDELVDELGPCIMWELHKEATVTG</sequence>
<dbReference type="SUPFAM" id="SSF55729">
    <property type="entry name" value="Acyl-CoA N-acyltransferases (Nat)"/>
    <property type="match status" value="1"/>
</dbReference>
<dbReference type="VEuPathDB" id="FungiDB:ACJ73_02489"/>